<sequence length="65" mass="7539">MKFSAFYIPIVVVLDLLIYPNLKFGLGFMSGYQPTNYFLGVDPFGWLYVILTAAIVLISWFRNRK</sequence>
<feature type="transmembrane region" description="Helical" evidence="1">
    <location>
        <begin position="5"/>
        <end position="24"/>
    </location>
</feature>
<keyword evidence="1" id="KW-0812">Transmembrane</keyword>
<organism evidence="2 3">
    <name type="scientific">Candidatus Kaiserbacteria bacterium RIFCSPLOWO2_01_FULL_52_12b</name>
    <dbReference type="NCBI Taxonomy" id="1798509"/>
    <lineage>
        <taxon>Bacteria</taxon>
        <taxon>Candidatus Kaiseribacteriota</taxon>
    </lineage>
</organism>
<evidence type="ECO:0000313" key="3">
    <source>
        <dbReference type="Proteomes" id="UP000178811"/>
    </source>
</evidence>
<feature type="transmembrane region" description="Helical" evidence="1">
    <location>
        <begin position="44"/>
        <end position="61"/>
    </location>
</feature>
<comment type="caution">
    <text evidence="2">The sequence shown here is derived from an EMBL/GenBank/DDBJ whole genome shotgun (WGS) entry which is preliminary data.</text>
</comment>
<keyword evidence="1" id="KW-0472">Membrane</keyword>
<dbReference type="EMBL" id="MFLW01000020">
    <property type="protein sequence ID" value="OGG78217.1"/>
    <property type="molecule type" value="Genomic_DNA"/>
</dbReference>
<dbReference type="AlphaFoldDB" id="A0A1F6EX70"/>
<keyword evidence="1" id="KW-1133">Transmembrane helix</keyword>
<name>A0A1F6EX70_9BACT</name>
<reference evidence="2 3" key="1">
    <citation type="journal article" date="2016" name="Nat. Commun.">
        <title>Thousands of microbial genomes shed light on interconnected biogeochemical processes in an aquifer system.</title>
        <authorList>
            <person name="Anantharaman K."/>
            <person name="Brown C.T."/>
            <person name="Hug L.A."/>
            <person name="Sharon I."/>
            <person name="Castelle C.J."/>
            <person name="Probst A.J."/>
            <person name="Thomas B.C."/>
            <person name="Singh A."/>
            <person name="Wilkins M.J."/>
            <person name="Karaoz U."/>
            <person name="Brodie E.L."/>
            <person name="Williams K.H."/>
            <person name="Hubbard S.S."/>
            <person name="Banfield J.F."/>
        </authorList>
    </citation>
    <scope>NUCLEOTIDE SEQUENCE [LARGE SCALE GENOMIC DNA]</scope>
</reference>
<gene>
    <name evidence="2" type="ORF">A3A36_01790</name>
</gene>
<proteinExistence type="predicted"/>
<evidence type="ECO:0000256" key="1">
    <source>
        <dbReference type="SAM" id="Phobius"/>
    </source>
</evidence>
<accession>A0A1F6EX70</accession>
<evidence type="ECO:0000313" key="2">
    <source>
        <dbReference type="EMBL" id="OGG78217.1"/>
    </source>
</evidence>
<dbReference type="Proteomes" id="UP000178811">
    <property type="component" value="Unassembled WGS sequence"/>
</dbReference>
<protein>
    <submittedName>
        <fullName evidence="2">Uncharacterized protein</fullName>
    </submittedName>
</protein>